<evidence type="ECO:0000256" key="4">
    <source>
        <dbReference type="ARBA" id="ARBA00022729"/>
    </source>
</evidence>
<evidence type="ECO:0000313" key="10">
    <source>
        <dbReference type="EMBL" id="TCL58777.1"/>
    </source>
</evidence>
<evidence type="ECO:0000256" key="2">
    <source>
        <dbReference type="ARBA" id="ARBA00007886"/>
    </source>
</evidence>
<evidence type="ECO:0000256" key="5">
    <source>
        <dbReference type="ARBA" id="ARBA00023136"/>
    </source>
</evidence>
<keyword evidence="5" id="KW-0472">Membrane</keyword>
<dbReference type="EMBL" id="SLUM01000007">
    <property type="protein sequence ID" value="TCL58777.1"/>
    <property type="molecule type" value="Genomic_DNA"/>
</dbReference>
<dbReference type="PANTHER" id="PTHR35789">
    <property type="entry name" value="SPORE GERMINATION PROTEIN B3"/>
    <property type="match status" value="1"/>
</dbReference>
<dbReference type="STRING" id="1650663.GCA_001486665_00495"/>
<dbReference type="Pfam" id="PF25198">
    <property type="entry name" value="Spore_GerAC_N"/>
    <property type="match status" value="1"/>
</dbReference>
<evidence type="ECO:0000256" key="3">
    <source>
        <dbReference type="ARBA" id="ARBA00022544"/>
    </source>
</evidence>
<organism evidence="10 11">
    <name type="scientific">Allofournierella massiliensis</name>
    <dbReference type="NCBI Taxonomy" id="1650663"/>
    <lineage>
        <taxon>Bacteria</taxon>
        <taxon>Bacillati</taxon>
        <taxon>Bacillota</taxon>
        <taxon>Clostridia</taxon>
        <taxon>Eubacteriales</taxon>
        <taxon>Oscillospiraceae</taxon>
        <taxon>Allofournierella</taxon>
    </lineage>
</organism>
<sequence>MKLLKRIAPLFLAVALCGCSSTGLGDKVIVKALFLDHQQQYIAQVLVLEPQPSADAGEASETIRLIEGRGSTLAEAVSKAESARAEELFYGQNELLLLGPGLQQQGMSECCRFLYENSAGRPNMAVWGINLPADEQPLTSDNASAVLEGIRRLGERGGYRTYLYQLAAAQGGSILPLVKLSGEDDVQMPGLTFYQNGAPVAHMSGNEMELAALFSGQKGTGQLQMESENGPITLTIRSPKLIYECVEQESSMALHIRFSGHVEQMTGESLPGAREERRSLLKELNRQLEQTAVDVVRKSFSEESDPFGFLNRFRNKNEQLALTLAENGMLYQPESVVFSSALQLL</sequence>
<reference evidence="10 11" key="1">
    <citation type="submission" date="2019-03" db="EMBL/GenBank/DDBJ databases">
        <title>Genomic Encyclopedia of Type Strains, Phase IV (KMG-IV): sequencing the most valuable type-strain genomes for metagenomic binning, comparative biology and taxonomic classification.</title>
        <authorList>
            <person name="Goeker M."/>
        </authorList>
    </citation>
    <scope>NUCLEOTIDE SEQUENCE [LARGE SCALE GENOMIC DNA]</scope>
    <source>
        <strain evidence="10 11">DSM 100451</strain>
    </source>
</reference>
<evidence type="ECO:0000256" key="6">
    <source>
        <dbReference type="ARBA" id="ARBA00023139"/>
    </source>
</evidence>
<feature type="domain" description="Spore germination protein N-terminal" evidence="9">
    <location>
        <begin position="28"/>
        <end position="129"/>
    </location>
</feature>
<dbReference type="InterPro" id="IPR008844">
    <property type="entry name" value="Spore_GerAC-like"/>
</dbReference>
<evidence type="ECO:0000256" key="1">
    <source>
        <dbReference type="ARBA" id="ARBA00004635"/>
    </source>
</evidence>
<keyword evidence="3" id="KW-0309">Germination</keyword>
<dbReference type="Gene3D" id="3.30.300.210">
    <property type="entry name" value="Nutrient germinant receptor protein C, domain 3"/>
    <property type="match status" value="1"/>
</dbReference>
<evidence type="ECO:0000256" key="7">
    <source>
        <dbReference type="ARBA" id="ARBA00023288"/>
    </source>
</evidence>
<dbReference type="InterPro" id="IPR057336">
    <property type="entry name" value="GerAC_N"/>
</dbReference>
<protein>
    <submittedName>
        <fullName evidence="10">Spore germination B3/GerAC like protein</fullName>
    </submittedName>
</protein>
<dbReference type="PANTHER" id="PTHR35789:SF1">
    <property type="entry name" value="SPORE GERMINATION PROTEIN B3"/>
    <property type="match status" value="1"/>
</dbReference>
<dbReference type="Pfam" id="PF05504">
    <property type="entry name" value="Spore_GerAC"/>
    <property type="match status" value="1"/>
</dbReference>
<gene>
    <name evidence="10" type="ORF">EDD77_107139</name>
</gene>
<evidence type="ECO:0000259" key="8">
    <source>
        <dbReference type="Pfam" id="PF05504"/>
    </source>
</evidence>
<name>A0A4V2QC35_9FIRM</name>
<accession>A0A4V2QC35</accession>
<proteinExistence type="inferred from homology"/>
<comment type="subcellular location">
    <subcellularLocation>
        <location evidence="1">Membrane</location>
        <topology evidence="1">Lipid-anchor</topology>
    </subcellularLocation>
</comment>
<feature type="domain" description="Spore germination GerAC-like C-terminal" evidence="8">
    <location>
        <begin position="199"/>
        <end position="319"/>
    </location>
</feature>
<comment type="caution">
    <text evidence="10">The sequence shown here is derived from an EMBL/GenBank/DDBJ whole genome shotgun (WGS) entry which is preliminary data.</text>
</comment>
<keyword evidence="6" id="KW-0564">Palmitate</keyword>
<keyword evidence="7" id="KW-0449">Lipoprotein</keyword>
<dbReference type="GeneID" id="97382000"/>
<dbReference type="AlphaFoldDB" id="A0A4V2QC35"/>
<dbReference type="Proteomes" id="UP000295184">
    <property type="component" value="Unassembled WGS sequence"/>
</dbReference>
<dbReference type="GO" id="GO:0009847">
    <property type="term" value="P:spore germination"/>
    <property type="evidence" value="ECO:0007669"/>
    <property type="project" value="InterPro"/>
</dbReference>
<dbReference type="InterPro" id="IPR038501">
    <property type="entry name" value="Spore_GerAC_C_sf"/>
</dbReference>
<evidence type="ECO:0000259" key="9">
    <source>
        <dbReference type="Pfam" id="PF25198"/>
    </source>
</evidence>
<dbReference type="GO" id="GO:0016020">
    <property type="term" value="C:membrane"/>
    <property type="evidence" value="ECO:0007669"/>
    <property type="project" value="UniProtKB-SubCell"/>
</dbReference>
<dbReference type="PROSITE" id="PS51257">
    <property type="entry name" value="PROKAR_LIPOPROTEIN"/>
    <property type="match status" value="1"/>
</dbReference>
<comment type="similarity">
    <text evidence="2">Belongs to the GerABKC lipoprotein family.</text>
</comment>
<keyword evidence="4" id="KW-0732">Signal</keyword>
<dbReference type="InterPro" id="IPR046953">
    <property type="entry name" value="Spore_GerAC-like_C"/>
</dbReference>
<dbReference type="RefSeq" id="WP_058963007.1">
    <property type="nucleotide sequence ID" value="NZ_CABKVM010000012.1"/>
</dbReference>
<evidence type="ECO:0000313" key="11">
    <source>
        <dbReference type="Proteomes" id="UP000295184"/>
    </source>
</evidence>